<proteinExistence type="predicted"/>
<evidence type="ECO:0000313" key="5">
    <source>
        <dbReference type="Proteomes" id="UP000254504"/>
    </source>
</evidence>
<evidence type="ECO:0000313" key="6">
    <source>
        <dbReference type="Proteomes" id="UP000289132"/>
    </source>
</evidence>
<evidence type="ECO:0000259" key="2">
    <source>
        <dbReference type="Pfam" id="PF02120"/>
    </source>
</evidence>
<keyword evidence="3" id="KW-0282">Flagellum</keyword>
<dbReference type="InterPro" id="IPR021136">
    <property type="entry name" value="Flagellar_hook_control-like_C"/>
</dbReference>
<reference evidence="3 5" key="2">
    <citation type="submission" date="2018-07" db="EMBL/GenBank/DDBJ databases">
        <title>Complete genome of the Arcobacter trophiarum type strain LMG 25534.</title>
        <authorList>
            <person name="Miller W.G."/>
            <person name="Yee E."/>
        </authorList>
    </citation>
    <scope>NUCLEOTIDE SEQUENCE [LARGE SCALE GENOMIC DNA]</scope>
    <source>
        <strain evidence="3 5">LMG 25534</strain>
    </source>
</reference>
<dbReference type="KEGG" id="atp:ATR_1639"/>
<feature type="compositionally biased region" description="Basic and acidic residues" evidence="1">
    <location>
        <begin position="586"/>
        <end position="617"/>
    </location>
</feature>
<dbReference type="EMBL" id="CP031367">
    <property type="protein sequence ID" value="AXK49467.1"/>
    <property type="molecule type" value="Genomic_DNA"/>
</dbReference>
<dbReference type="InterPro" id="IPR038610">
    <property type="entry name" value="FliK-like_C_sf"/>
</dbReference>
<evidence type="ECO:0000313" key="3">
    <source>
        <dbReference type="EMBL" id="AXK49467.1"/>
    </source>
</evidence>
<dbReference type="EMBL" id="PDKD01000009">
    <property type="protein sequence ID" value="RXJ91288.1"/>
    <property type="molecule type" value="Genomic_DNA"/>
</dbReference>
<sequence length="617" mass="69666">MANLVDIFTQTSGLKGETTVLGTSEDLPKDKPSLFDSLLKTSIEEIESSTIQAKKIEIVSQNSSTSLTSTNLEDEVLELDETLIKQTSTLEDMNIDENIDNEKITKEQKKDSIKDIKNDTKEPIKNVQNSSTSKNSFLDRLILEVKNNNLEQVNQSEQSLTEPSKNVENSDILTDEKSFIKSLDEIVKDIKKENNIEEKVDTSKVVISENDMLVEVVEKEIVSIDGDKNTTKIENIATKVVEVLTPKIVQDLENGIKDTVLIEDAVSSENILIIEDENIEEKSLKNEVVKIENSTKVEQKLSLMDQLIQANSQKDVTKKVEDSIKGNSQNIEQVTKNSKEITSNIFLAEQKNSLNNQLLFNKNEAINILKNGSSVEAIEKSATILDLEATNLELEQDISQTNLQDLSKDEKEQIDRRNILNNILNEKDIRSVDVRNLITNSIEASKALFEDTIKIVDDKILNIEPNFVNSIQSRIVGAKQHLASMMSDVARQMYENYKPPVTVFRMNINPENMGTISILMKQDRASGLTINMSVSSLATLELLMENQNMLRNSLIKTFNDGSNFNLDFSRGEDSQGQGNSSNNQSQRDKRDKRDSNTQEILRVKKENKDYDEKNDYM</sequence>
<accession>A0AAD0QK50</accession>
<gene>
    <name evidence="3" type="primary">fliKII</name>
    <name evidence="3" type="ORF">ATR_1639</name>
    <name evidence="4" type="ORF">CRU87_06255</name>
</gene>
<dbReference type="Pfam" id="PF02120">
    <property type="entry name" value="Flg_hook"/>
    <property type="match status" value="1"/>
</dbReference>
<feature type="compositionally biased region" description="Low complexity" evidence="1">
    <location>
        <begin position="574"/>
        <end position="585"/>
    </location>
</feature>
<evidence type="ECO:0000256" key="1">
    <source>
        <dbReference type="SAM" id="MobiDB-lite"/>
    </source>
</evidence>
<evidence type="ECO:0000313" key="4">
    <source>
        <dbReference type="EMBL" id="RXJ91288.1"/>
    </source>
</evidence>
<dbReference type="RefSeq" id="WP_115428937.1">
    <property type="nucleotide sequence ID" value="NZ_CP031367.1"/>
</dbReference>
<dbReference type="Gene3D" id="3.30.750.140">
    <property type="match status" value="1"/>
</dbReference>
<reference evidence="4 6" key="1">
    <citation type="submission" date="2017-10" db="EMBL/GenBank/DDBJ databases">
        <title>Genomics of the genus Arcobacter.</title>
        <authorList>
            <person name="Perez-Cataluna A."/>
            <person name="Figueras M.J."/>
        </authorList>
    </citation>
    <scope>NUCLEOTIDE SEQUENCE [LARGE SCALE GENOMIC DNA]</scope>
    <source>
        <strain evidence="4 6">LMG 25534</strain>
    </source>
</reference>
<keyword evidence="6" id="KW-1185">Reference proteome</keyword>
<dbReference type="Proteomes" id="UP000289132">
    <property type="component" value="Unassembled WGS sequence"/>
</dbReference>
<keyword evidence="3" id="KW-0966">Cell projection</keyword>
<protein>
    <submittedName>
        <fullName evidence="3">Flagellar hook-length control protein FliK</fullName>
    </submittedName>
</protein>
<feature type="region of interest" description="Disordered" evidence="1">
    <location>
        <begin position="566"/>
        <end position="617"/>
    </location>
</feature>
<organism evidence="3 5">
    <name type="scientific">Aliarcobacter trophiarum LMG 25534</name>
    <dbReference type="NCBI Taxonomy" id="1032241"/>
    <lineage>
        <taxon>Bacteria</taxon>
        <taxon>Pseudomonadati</taxon>
        <taxon>Campylobacterota</taxon>
        <taxon>Epsilonproteobacteria</taxon>
        <taxon>Campylobacterales</taxon>
        <taxon>Arcobacteraceae</taxon>
        <taxon>Aliarcobacter</taxon>
    </lineage>
</organism>
<feature type="domain" description="Flagellar hook-length control protein-like C-terminal" evidence="2">
    <location>
        <begin position="491"/>
        <end position="556"/>
    </location>
</feature>
<name>A0AAD0QK50_9BACT</name>
<dbReference type="AlphaFoldDB" id="A0AAD0QK50"/>
<dbReference type="Proteomes" id="UP000254504">
    <property type="component" value="Chromosome"/>
</dbReference>
<keyword evidence="3" id="KW-0969">Cilium</keyword>